<comment type="caution">
    <text evidence="2">The sequence shown here is derived from an EMBL/GenBank/DDBJ whole genome shotgun (WGS) entry which is preliminary data.</text>
</comment>
<evidence type="ECO:0000313" key="2">
    <source>
        <dbReference type="EMBL" id="MBM6922546.1"/>
    </source>
</evidence>
<gene>
    <name evidence="2" type="ORF">H9X81_02395</name>
</gene>
<accession>A0ABS2GKL9</accession>
<proteinExistence type="predicted"/>
<feature type="coiled-coil region" evidence="1">
    <location>
        <begin position="114"/>
        <end position="141"/>
    </location>
</feature>
<organism evidence="2 3">
    <name type="scientific">Hydrogenoanaerobacterium saccharovorans</name>
    <dbReference type="NCBI Taxonomy" id="474960"/>
    <lineage>
        <taxon>Bacteria</taxon>
        <taxon>Bacillati</taxon>
        <taxon>Bacillota</taxon>
        <taxon>Clostridia</taxon>
        <taxon>Eubacteriales</taxon>
        <taxon>Oscillospiraceae</taxon>
        <taxon>Hydrogenoanaerobacterium</taxon>
    </lineage>
</organism>
<evidence type="ECO:0000313" key="3">
    <source>
        <dbReference type="Proteomes" id="UP000724149"/>
    </source>
</evidence>
<dbReference type="EMBL" id="JACSNR010000002">
    <property type="protein sequence ID" value="MBM6922546.1"/>
    <property type="molecule type" value="Genomic_DNA"/>
</dbReference>
<keyword evidence="3" id="KW-1185">Reference proteome</keyword>
<dbReference type="Proteomes" id="UP000724149">
    <property type="component" value="Unassembled WGS sequence"/>
</dbReference>
<reference evidence="2 3" key="1">
    <citation type="journal article" date="2021" name="Sci. Rep.">
        <title>The distribution of antibiotic resistance genes in chicken gut microbiota commensals.</title>
        <authorList>
            <person name="Juricova H."/>
            <person name="Matiasovicova J."/>
            <person name="Kubasova T."/>
            <person name="Cejkova D."/>
            <person name="Rychlik I."/>
        </authorList>
    </citation>
    <scope>NUCLEOTIDE SEQUENCE [LARGE SCALE GENOMIC DNA]</scope>
    <source>
        <strain evidence="2 3">An564</strain>
    </source>
</reference>
<dbReference type="RefSeq" id="WP_204719557.1">
    <property type="nucleotide sequence ID" value="NZ_JACSNR010000002.1"/>
</dbReference>
<protein>
    <submittedName>
        <fullName evidence="2">Uncharacterized protein</fullName>
    </submittedName>
</protein>
<sequence length="153" mass="18112">MLSCPVNGWTLFSLEGTESQLLSYLDDIAPEWLDQAIHGLKTLQPFCVKGFLEPMRMICVVSYWNCHVLVEDDDRDPLNPEEVLHEISHTSMLEFCRQLRDDIRANLEQWVRFVDYHEEDLEEKRLRLEQKLAELDTLIAAREESFDERHCFL</sequence>
<name>A0ABS2GKL9_9FIRM</name>
<keyword evidence="1" id="KW-0175">Coiled coil</keyword>
<evidence type="ECO:0000256" key="1">
    <source>
        <dbReference type="SAM" id="Coils"/>
    </source>
</evidence>